<accession>A0A939PH13</accession>
<keyword evidence="3" id="KW-1185">Reference proteome</keyword>
<proteinExistence type="predicted"/>
<gene>
    <name evidence="2" type="ORF">J4573_33865</name>
</gene>
<dbReference type="Pfam" id="PF13788">
    <property type="entry name" value="DUF4180"/>
    <property type="match status" value="1"/>
</dbReference>
<dbReference type="Proteomes" id="UP000669179">
    <property type="component" value="Unassembled WGS sequence"/>
</dbReference>
<evidence type="ECO:0000313" key="2">
    <source>
        <dbReference type="EMBL" id="MBO2452117.1"/>
    </source>
</evidence>
<sequence length="163" mass="18006">MASLSLVAPTLARPTVWEFYWLDQQKFAGPRVDGVGSCDDLWVADVFEELGGVLVLVCSADGETVGERDATQLIADASYPEPARWVAVPVERLDQAFFQLSSRVAGEIVQKFVTYRMGLAIVGDISRYAEGSKALRDFVRECNRGTQTWFVDDLDALKARLAV</sequence>
<reference evidence="2" key="1">
    <citation type="submission" date="2021-03" db="EMBL/GenBank/DDBJ databases">
        <authorList>
            <person name="Kanchanasin P."/>
            <person name="Saeng-In P."/>
            <person name="Phongsopitanun W."/>
            <person name="Yuki M."/>
            <person name="Kudo T."/>
            <person name="Ohkuma M."/>
            <person name="Tanasupawat S."/>
        </authorList>
    </citation>
    <scope>NUCLEOTIDE SEQUENCE</scope>
    <source>
        <strain evidence="2">GKU 128</strain>
    </source>
</reference>
<organism evidence="2 3">
    <name type="scientific">Actinomadura barringtoniae</name>
    <dbReference type="NCBI Taxonomy" id="1427535"/>
    <lineage>
        <taxon>Bacteria</taxon>
        <taxon>Bacillati</taxon>
        <taxon>Actinomycetota</taxon>
        <taxon>Actinomycetes</taxon>
        <taxon>Streptosporangiales</taxon>
        <taxon>Thermomonosporaceae</taxon>
        <taxon>Actinomadura</taxon>
    </lineage>
</organism>
<evidence type="ECO:0000313" key="3">
    <source>
        <dbReference type="Proteomes" id="UP000669179"/>
    </source>
</evidence>
<comment type="caution">
    <text evidence="2">The sequence shown here is derived from an EMBL/GenBank/DDBJ whole genome shotgun (WGS) entry which is preliminary data.</text>
</comment>
<feature type="domain" description="DUF4180" evidence="1">
    <location>
        <begin position="53"/>
        <end position="161"/>
    </location>
</feature>
<dbReference type="InterPro" id="IPR025438">
    <property type="entry name" value="DUF4180"/>
</dbReference>
<dbReference type="AlphaFoldDB" id="A0A939PH13"/>
<name>A0A939PH13_9ACTN</name>
<protein>
    <submittedName>
        <fullName evidence="2">DUF4180 domain-containing protein</fullName>
    </submittedName>
</protein>
<evidence type="ECO:0000259" key="1">
    <source>
        <dbReference type="Pfam" id="PF13788"/>
    </source>
</evidence>
<dbReference type="EMBL" id="JAGEOJ010000015">
    <property type="protein sequence ID" value="MBO2452117.1"/>
    <property type="molecule type" value="Genomic_DNA"/>
</dbReference>